<organism evidence="1 2">
    <name type="scientific">Halteria grandinella</name>
    <dbReference type="NCBI Taxonomy" id="5974"/>
    <lineage>
        <taxon>Eukaryota</taxon>
        <taxon>Sar</taxon>
        <taxon>Alveolata</taxon>
        <taxon>Ciliophora</taxon>
        <taxon>Intramacronucleata</taxon>
        <taxon>Spirotrichea</taxon>
        <taxon>Stichotrichia</taxon>
        <taxon>Sporadotrichida</taxon>
        <taxon>Halteriidae</taxon>
        <taxon>Halteria</taxon>
    </lineage>
</organism>
<keyword evidence="2" id="KW-1185">Reference proteome</keyword>
<protein>
    <submittedName>
        <fullName evidence="1">Uncharacterized protein</fullName>
    </submittedName>
</protein>
<dbReference type="EMBL" id="RRYP01000082">
    <property type="protein sequence ID" value="TNV88062.1"/>
    <property type="molecule type" value="Genomic_DNA"/>
</dbReference>
<gene>
    <name evidence="1" type="ORF">FGO68_gene6926</name>
</gene>
<dbReference type="Proteomes" id="UP000785679">
    <property type="component" value="Unassembled WGS sequence"/>
</dbReference>
<evidence type="ECO:0000313" key="2">
    <source>
        <dbReference type="Proteomes" id="UP000785679"/>
    </source>
</evidence>
<name>A0A8J8P6P3_HALGN</name>
<accession>A0A8J8P6P3</accession>
<dbReference type="AlphaFoldDB" id="A0A8J8P6P3"/>
<sequence length="156" mass="17603">MAVSSQFKKGVSILIDLNHLRIDQVGRVKKRVEFWFAASSLLDDKCLQQFIVQSVLTIIAFLCGALSGMQKILFDQQIIYNQVFRLYLSMTAGFKNSPIRGLMFQFVYYADRATSFIKINASKSAPQGLITALRQCHNTLLANQILASKLIEQSSF</sequence>
<evidence type="ECO:0000313" key="1">
    <source>
        <dbReference type="EMBL" id="TNV88062.1"/>
    </source>
</evidence>
<proteinExistence type="predicted"/>
<comment type="caution">
    <text evidence="1">The sequence shown here is derived from an EMBL/GenBank/DDBJ whole genome shotgun (WGS) entry which is preliminary data.</text>
</comment>
<reference evidence="1" key="1">
    <citation type="submission" date="2019-06" db="EMBL/GenBank/DDBJ databases">
        <authorList>
            <person name="Zheng W."/>
        </authorList>
    </citation>
    <scope>NUCLEOTIDE SEQUENCE</scope>
    <source>
        <strain evidence="1">QDHG01</strain>
    </source>
</reference>